<dbReference type="InterPro" id="IPR039417">
    <property type="entry name" value="Peptidase_C1A_papain-like"/>
</dbReference>
<dbReference type="GO" id="GO:0008234">
    <property type="term" value="F:cysteine-type peptidase activity"/>
    <property type="evidence" value="ECO:0007669"/>
    <property type="project" value="UniProtKB-KW"/>
</dbReference>
<name>A0A6G1SGN7_9ACAR</name>
<dbReference type="PROSITE" id="PS00139">
    <property type="entry name" value="THIOL_PROTEASE_CYS"/>
    <property type="match status" value="1"/>
</dbReference>
<keyword evidence="7" id="KW-0732">Signal</keyword>
<keyword evidence="3" id="KW-0378">Hydrolase</keyword>
<dbReference type="EMBL" id="GGYP01004758">
    <property type="protein sequence ID" value="MDE49529.1"/>
    <property type="molecule type" value="Transcribed_RNA"/>
</dbReference>
<dbReference type="Pfam" id="PF00112">
    <property type="entry name" value="Peptidase_C1"/>
    <property type="match status" value="1"/>
</dbReference>
<dbReference type="Gene3D" id="1.10.287.2250">
    <property type="match status" value="1"/>
</dbReference>
<dbReference type="InterPro" id="IPR000668">
    <property type="entry name" value="Peptidase_C1A_C"/>
</dbReference>
<dbReference type="SMART" id="SM00645">
    <property type="entry name" value="Pept_C1"/>
    <property type="match status" value="1"/>
</dbReference>
<dbReference type="InterPro" id="IPR013128">
    <property type="entry name" value="Peptidase_C1A"/>
</dbReference>
<sequence length="444" mass="50129">MVVTKGKFLIIILAIVLATNLTESQEFPSNTNGKNNEVVPPNQGSSSGGILNLLLTPIKATYNGAKKLFGYPVNEAVDFAIDSVDEIRLQTFRLFMKAYNKSYDSPAELKRRMNIFFERRKMIEQSVRDYAAGVISYIMRENAFTDRTDEELKALTRSSPPSEQEMTDDEREAILLGQYQPGDLDNELVVHSSISGVYNDDEDERNMTVMAPEPIPDRKDWRESGCVAPPMDQQACGACYAIATTNTIESMRCIFSRDSSPLLSPQQVIDCSTPRAGYQNHGCDGGWPTRVLKYLQDVGVVTRDACYPFVRRQDYCQLRKVRAMQGCTLNASPTDTRLRYKILNNERDILYHVARTGPVITVMKALDSFLFYSRGIYDERRCSRNRDDVDHAIAIVGYGSENGKDYWIIKNSWGTEDWGEGGFGRYRRGTRTCSLGGWGWAITS</sequence>
<evidence type="ECO:0000256" key="6">
    <source>
        <dbReference type="ARBA" id="ARBA00023157"/>
    </source>
</evidence>
<evidence type="ECO:0000256" key="3">
    <source>
        <dbReference type="ARBA" id="ARBA00022801"/>
    </source>
</evidence>
<proteinExistence type="inferred from homology"/>
<evidence type="ECO:0000256" key="7">
    <source>
        <dbReference type="SAM" id="SignalP"/>
    </source>
</evidence>
<dbReference type="InterPro" id="IPR013201">
    <property type="entry name" value="Prot_inhib_I29"/>
</dbReference>
<dbReference type="InterPro" id="IPR038765">
    <property type="entry name" value="Papain-like_cys_pep_sf"/>
</dbReference>
<dbReference type="InterPro" id="IPR000169">
    <property type="entry name" value="Pept_cys_AS"/>
</dbReference>
<feature type="chain" id="PRO_5026047062" evidence="7">
    <location>
        <begin position="25"/>
        <end position="444"/>
    </location>
</feature>
<comment type="similarity">
    <text evidence="1">Belongs to the peptidase C1 family.</text>
</comment>
<dbReference type="SMART" id="SM00848">
    <property type="entry name" value="Inhibitor_I29"/>
    <property type="match status" value="1"/>
</dbReference>
<dbReference type="Pfam" id="PF08246">
    <property type="entry name" value="Inhibitor_I29"/>
    <property type="match status" value="1"/>
</dbReference>
<evidence type="ECO:0000313" key="10">
    <source>
        <dbReference type="EMBL" id="MDE49529.1"/>
    </source>
</evidence>
<evidence type="ECO:0000256" key="1">
    <source>
        <dbReference type="ARBA" id="ARBA00008455"/>
    </source>
</evidence>
<keyword evidence="5" id="KW-0865">Zymogen</keyword>
<dbReference type="PROSITE" id="PS00639">
    <property type="entry name" value="THIOL_PROTEASE_HIS"/>
    <property type="match status" value="1"/>
</dbReference>
<dbReference type="PANTHER" id="PTHR12411">
    <property type="entry name" value="CYSTEINE PROTEASE FAMILY C1-RELATED"/>
    <property type="match status" value="1"/>
</dbReference>
<feature type="domain" description="Cathepsin propeptide inhibitor" evidence="9">
    <location>
        <begin position="92"/>
        <end position="152"/>
    </location>
</feature>
<keyword evidence="2" id="KW-0645">Protease</keyword>
<evidence type="ECO:0000256" key="5">
    <source>
        <dbReference type="ARBA" id="ARBA00023145"/>
    </source>
</evidence>
<accession>A0A6G1SGN7</accession>
<dbReference type="Gene3D" id="3.90.70.10">
    <property type="entry name" value="Cysteine proteinases"/>
    <property type="match status" value="1"/>
</dbReference>
<dbReference type="AlphaFoldDB" id="A0A6G1SGN7"/>
<keyword evidence="4" id="KW-0788">Thiol protease</keyword>
<evidence type="ECO:0000259" key="9">
    <source>
        <dbReference type="SMART" id="SM00848"/>
    </source>
</evidence>
<keyword evidence="6" id="KW-1015">Disulfide bond</keyword>
<gene>
    <name evidence="10" type="primary">CATLL_0</name>
    <name evidence="10" type="ORF">g.10548</name>
</gene>
<feature type="signal peptide" evidence="7">
    <location>
        <begin position="1"/>
        <end position="24"/>
    </location>
</feature>
<protein>
    <submittedName>
        <fullName evidence="10">Cathepsin L-like proteinase</fullName>
    </submittedName>
</protein>
<evidence type="ECO:0000259" key="8">
    <source>
        <dbReference type="SMART" id="SM00645"/>
    </source>
</evidence>
<evidence type="ECO:0000256" key="4">
    <source>
        <dbReference type="ARBA" id="ARBA00022807"/>
    </source>
</evidence>
<dbReference type="InterPro" id="IPR025660">
    <property type="entry name" value="Pept_his_AS"/>
</dbReference>
<reference evidence="10" key="1">
    <citation type="submission" date="2018-10" db="EMBL/GenBank/DDBJ databases">
        <title>Transcriptome assembly of Aceria tosichella (Wheat curl mite) Type 2.</title>
        <authorList>
            <person name="Scully E.D."/>
            <person name="Geib S.M."/>
            <person name="Palmer N.A."/>
            <person name="Gupta A.K."/>
            <person name="Sarath G."/>
            <person name="Tatineni S."/>
        </authorList>
    </citation>
    <scope>NUCLEOTIDE SEQUENCE</scope>
    <source>
        <strain evidence="10">LincolnNE</strain>
    </source>
</reference>
<organism evidence="10">
    <name type="scientific">Aceria tosichella</name>
    <name type="common">wheat curl mite</name>
    <dbReference type="NCBI Taxonomy" id="561515"/>
    <lineage>
        <taxon>Eukaryota</taxon>
        <taxon>Metazoa</taxon>
        <taxon>Ecdysozoa</taxon>
        <taxon>Arthropoda</taxon>
        <taxon>Chelicerata</taxon>
        <taxon>Arachnida</taxon>
        <taxon>Acari</taxon>
        <taxon>Acariformes</taxon>
        <taxon>Trombidiformes</taxon>
        <taxon>Prostigmata</taxon>
        <taxon>Eupodina</taxon>
        <taxon>Eriophyoidea</taxon>
        <taxon>Eriophyidae</taxon>
        <taxon>Eriophyinae</taxon>
        <taxon>Aceriini</taxon>
        <taxon>Aceria</taxon>
    </lineage>
</organism>
<dbReference type="GO" id="GO:0006508">
    <property type="term" value="P:proteolysis"/>
    <property type="evidence" value="ECO:0007669"/>
    <property type="project" value="UniProtKB-KW"/>
</dbReference>
<dbReference type="PRINTS" id="PR00705">
    <property type="entry name" value="PAPAIN"/>
</dbReference>
<evidence type="ECO:0000256" key="2">
    <source>
        <dbReference type="ARBA" id="ARBA00022670"/>
    </source>
</evidence>
<dbReference type="CDD" id="cd02248">
    <property type="entry name" value="Peptidase_C1A"/>
    <property type="match status" value="1"/>
</dbReference>
<feature type="domain" description="Peptidase C1A papain C-terminal" evidence="8">
    <location>
        <begin position="215"/>
        <end position="443"/>
    </location>
</feature>
<dbReference type="SUPFAM" id="SSF54001">
    <property type="entry name" value="Cysteine proteinases"/>
    <property type="match status" value="1"/>
</dbReference>